<keyword evidence="2" id="KW-1185">Reference proteome</keyword>
<dbReference type="PANTHER" id="PTHR37162">
    <property type="entry name" value="HAT FAMILY DIMERISATION DOMAINCONTAINING PROTEIN-RELATED"/>
    <property type="match status" value="1"/>
</dbReference>
<dbReference type="AlphaFoldDB" id="A0A8J2E6W5"/>
<proteinExistence type="predicted"/>
<dbReference type="PANTHER" id="PTHR37162:SF1">
    <property type="entry name" value="BED-TYPE DOMAIN-CONTAINING PROTEIN"/>
    <property type="match status" value="1"/>
</dbReference>
<evidence type="ECO:0000313" key="1">
    <source>
        <dbReference type="EMBL" id="CAG5075438.1"/>
    </source>
</evidence>
<organism evidence="1 2">
    <name type="scientific">Cotesia congregata</name>
    <name type="common">Parasitoid wasp</name>
    <name type="synonym">Apanteles congregatus</name>
    <dbReference type="NCBI Taxonomy" id="51543"/>
    <lineage>
        <taxon>Eukaryota</taxon>
        <taxon>Metazoa</taxon>
        <taxon>Ecdysozoa</taxon>
        <taxon>Arthropoda</taxon>
        <taxon>Hexapoda</taxon>
        <taxon>Insecta</taxon>
        <taxon>Pterygota</taxon>
        <taxon>Neoptera</taxon>
        <taxon>Endopterygota</taxon>
        <taxon>Hymenoptera</taxon>
        <taxon>Apocrita</taxon>
        <taxon>Ichneumonoidea</taxon>
        <taxon>Braconidae</taxon>
        <taxon>Microgastrinae</taxon>
        <taxon>Cotesia</taxon>
    </lineage>
</organism>
<gene>
    <name evidence="1" type="ORF">HICCMSTLAB_LOCUS1592</name>
</gene>
<dbReference type="EMBL" id="CAJNRD030001116">
    <property type="protein sequence ID" value="CAG5075438.1"/>
    <property type="molecule type" value="Genomic_DNA"/>
</dbReference>
<dbReference type="SUPFAM" id="SSF53098">
    <property type="entry name" value="Ribonuclease H-like"/>
    <property type="match status" value="1"/>
</dbReference>
<dbReference type="OrthoDB" id="7674489at2759"/>
<dbReference type="Proteomes" id="UP000786811">
    <property type="component" value="Unassembled WGS sequence"/>
</dbReference>
<evidence type="ECO:0000313" key="2">
    <source>
        <dbReference type="Proteomes" id="UP000786811"/>
    </source>
</evidence>
<reference evidence="1" key="1">
    <citation type="submission" date="2021-04" db="EMBL/GenBank/DDBJ databases">
        <authorList>
            <person name="Chebbi M.A.C M."/>
        </authorList>
    </citation>
    <scope>NUCLEOTIDE SEQUENCE</scope>
</reference>
<sequence length="249" mass="28615">MVEIKNSGTANNLYECLKLCLAEKNISANLIGFASDTTSVMAGSKHSIFTLLKEDFPNIVTVKCSCHMIHLVASKACQKLPESLESLLKKLSSHFHKSSIRQDRLREFQEYFSVQSHRILSPSNTRWLALKECVDRALEQYTPLNEHLRESVFSEPTVAVNEMLEIMEDEFTKIYLEFMSYILEILVDFNKLFQSENSLLHILKSETEKMYVKSNDVFTLNHENVEEFVPLEKIYFGVSAFATLNISIL</sequence>
<protein>
    <submittedName>
        <fullName evidence="1">Uncharacterized protein</fullName>
    </submittedName>
</protein>
<comment type="caution">
    <text evidence="1">The sequence shown here is derived from an EMBL/GenBank/DDBJ whole genome shotgun (WGS) entry which is preliminary data.</text>
</comment>
<accession>A0A8J2E6W5</accession>
<name>A0A8J2E6W5_COTCN</name>
<dbReference type="InterPro" id="IPR012337">
    <property type="entry name" value="RNaseH-like_sf"/>
</dbReference>